<evidence type="ECO:0000259" key="2">
    <source>
        <dbReference type="Pfam" id="PF14535"/>
    </source>
</evidence>
<sequence length="430" mass="48170">MAVSPHTMRIELPATTAGLRERQWEKLKRLLVKVGTTENFNSLRLQQHGVDPYGINSLEDFTQRVPFTTKANLLQDRLLYPPFGSNFTEPIERYTRFCQTSGTLTGAPMAVLDTPASWESMLSCWRQVYRAAGVHPGDRVFFAFSFGPFLGFWTAFEAAARDCLVIPGGGQSTNARLEMMARYKATVLCCTPTYALRLGENIGAPSGVHLEHLKVRRIIVAGEPGGSIPVVRERLNELWGGVKVFDHHGLSEIGPVSYEDPAQPSSLCVIEDSYFAEVLDPNTGEAVQEGEEGELVLTTLDRTACPLIRYCTGDWVAPRRVDDKLYLEGGVLGRVDDMAVIRGVNIYPSALENVIRRFPEIAEFQVEQRKVEAMDEIELIVELSPGSDDAVVHKLQERLRDTFSLRIPVRLAAQGSLPRFDFKSRRWRRV</sequence>
<evidence type="ECO:0000313" key="3">
    <source>
        <dbReference type="EMBL" id="RBP35501.1"/>
    </source>
</evidence>
<comment type="caution">
    <text evidence="3">The sequence shown here is derived from an EMBL/GenBank/DDBJ whole genome shotgun (WGS) entry which is preliminary data.</text>
</comment>
<dbReference type="Pfam" id="PF14535">
    <property type="entry name" value="AMP-binding_C_2"/>
    <property type="match status" value="1"/>
</dbReference>
<organism evidence="3 4">
    <name type="scientific">Roseimicrobium gellanilyticum</name>
    <dbReference type="NCBI Taxonomy" id="748857"/>
    <lineage>
        <taxon>Bacteria</taxon>
        <taxon>Pseudomonadati</taxon>
        <taxon>Verrucomicrobiota</taxon>
        <taxon>Verrucomicrobiia</taxon>
        <taxon>Verrucomicrobiales</taxon>
        <taxon>Verrucomicrobiaceae</taxon>
        <taxon>Roseimicrobium</taxon>
    </lineage>
</organism>
<dbReference type="Gene3D" id="3.40.50.12780">
    <property type="entry name" value="N-terminal domain of ligase-like"/>
    <property type="match status" value="1"/>
</dbReference>
<keyword evidence="4" id="KW-1185">Reference proteome</keyword>
<evidence type="ECO:0000313" key="4">
    <source>
        <dbReference type="Proteomes" id="UP000253426"/>
    </source>
</evidence>
<dbReference type="GO" id="GO:0016874">
    <property type="term" value="F:ligase activity"/>
    <property type="evidence" value="ECO:0007669"/>
    <property type="project" value="UniProtKB-KW"/>
</dbReference>
<dbReference type="RefSeq" id="WP_211325758.1">
    <property type="nucleotide sequence ID" value="NZ_QNRR01000021.1"/>
</dbReference>
<dbReference type="Gene3D" id="3.30.300.30">
    <property type="match status" value="1"/>
</dbReference>
<evidence type="ECO:0000259" key="1">
    <source>
        <dbReference type="Pfam" id="PF00501"/>
    </source>
</evidence>
<dbReference type="SUPFAM" id="SSF56801">
    <property type="entry name" value="Acetyl-CoA synthetase-like"/>
    <property type="match status" value="1"/>
</dbReference>
<dbReference type="EMBL" id="QNRR01000021">
    <property type="protein sequence ID" value="RBP35501.1"/>
    <property type="molecule type" value="Genomic_DNA"/>
</dbReference>
<accession>A0A366H176</accession>
<name>A0A366H176_9BACT</name>
<dbReference type="PANTHER" id="PTHR43845:SF1">
    <property type="entry name" value="BLR5969 PROTEIN"/>
    <property type="match status" value="1"/>
</dbReference>
<keyword evidence="3" id="KW-0436">Ligase</keyword>
<dbReference type="AlphaFoldDB" id="A0A366H176"/>
<feature type="domain" description="AMP-dependent ligase C-terminal" evidence="2">
    <location>
        <begin position="343"/>
        <end position="426"/>
    </location>
</feature>
<dbReference type="InterPro" id="IPR000873">
    <property type="entry name" value="AMP-dep_synth/lig_dom"/>
</dbReference>
<dbReference type="Proteomes" id="UP000253426">
    <property type="component" value="Unassembled WGS sequence"/>
</dbReference>
<dbReference type="Pfam" id="PF00501">
    <property type="entry name" value="AMP-binding"/>
    <property type="match status" value="1"/>
</dbReference>
<gene>
    <name evidence="3" type="ORF">DES53_12121</name>
</gene>
<dbReference type="InterPro" id="IPR042099">
    <property type="entry name" value="ANL_N_sf"/>
</dbReference>
<proteinExistence type="predicted"/>
<dbReference type="InterPro" id="IPR028154">
    <property type="entry name" value="AMP-dep_Lig_C"/>
</dbReference>
<dbReference type="InterPro" id="IPR045851">
    <property type="entry name" value="AMP-bd_C_sf"/>
</dbReference>
<dbReference type="PANTHER" id="PTHR43845">
    <property type="entry name" value="BLR5969 PROTEIN"/>
    <property type="match status" value="1"/>
</dbReference>
<reference evidence="3 4" key="1">
    <citation type="submission" date="2018-06" db="EMBL/GenBank/DDBJ databases">
        <title>Genomic Encyclopedia of Type Strains, Phase IV (KMG-IV): sequencing the most valuable type-strain genomes for metagenomic binning, comparative biology and taxonomic classification.</title>
        <authorList>
            <person name="Goeker M."/>
        </authorList>
    </citation>
    <scope>NUCLEOTIDE SEQUENCE [LARGE SCALE GENOMIC DNA]</scope>
    <source>
        <strain evidence="3 4">DSM 25532</strain>
    </source>
</reference>
<feature type="domain" description="AMP-dependent synthetase/ligase" evidence="1">
    <location>
        <begin position="100"/>
        <end position="297"/>
    </location>
</feature>
<protein>
    <submittedName>
        <fullName evidence="3">Phenylacetate-CoA ligase</fullName>
    </submittedName>
</protein>